<accession>A0A1J0GD48</accession>
<dbReference type="AlphaFoldDB" id="A0A1J0GD48"/>
<evidence type="ECO:0000313" key="2">
    <source>
        <dbReference type="Proteomes" id="UP000182569"/>
    </source>
</evidence>
<protein>
    <submittedName>
        <fullName evidence="1">Uncharacterized protein</fullName>
    </submittedName>
</protein>
<keyword evidence="2" id="KW-1185">Reference proteome</keyword>
<evidence type="ECO:0000313" key="1">
    <source>
        <dbReference type="EMBL" id="APC39253.1"/>
    </source>
</evidence>
<dbReference type="RefSeq" id="WP_071611548.1">
    <property type="nucleotide sequence ID" value="NZ_CP015756.1"/>
</dbReference>
<proteinExistence type="predicted"/>
<organism evidence="1 2">
    <name type="scientific">Clostridium estertheticum subsp. estertheticum</name>
    <dbReference type="NCBI Taxonomy" id="1552"/>
    <lineage>
        <taxon>Bacteria</taxon>
        <taxon>Bacillati</taxon>
        <taxon>Bacillota</taxon>
        <taxon>Clostridia</taxon>
        <taxon>Eubacteriales</taxon>
        <taxon>Clostridiaceae</taxon>
        <taxon>Clostridium</taxon>
    </lineage>
</organism>
<sequence>MSNKRYINQIQFNSSNPNNLINSVYDYLNKKDFKQISVNNETFFTNNTLNQFNWVLCLKIFFNGNVAFIEGWLVGPNMVREPNFNKEYGLDGMYGNLWRPISMLKAVISDVESLINQEK</sequence>
<reference evidence="2" key="1">
    <citation type="journal article" date="2016" name="Front. Microbiol.">
        <title>Complete Genome Sequence of Clostridium estertheticum DSM 8809, a Microbe Identified in Spoiled Vacuum Packed Beef.</title>
        <authorList>
            <person name="Yu Z."/>
            <person name="Gunn L."/>
            <person name="Brennan E."/>
            <person name="Reid R."/>
            <person name="Wall P.G."/>
            <person name="Gaora O.P."/>
            <person name="Hurley D."/>
            <person name="Bolton D."/>
            <person name="Fanning S."/>
        </authorList>
    </citation>
    <scope>NUCLEOTIDE SEQUENCE [LARGE SCALE GENOMIC DNA]</scope>
    <source>
        <strain evidence="2">DSM 8809</strain>
    </source>
</reference>
<dbReference type="Proteomes" id="UP000182569">
    <property type="component" value="Chromosome"/>
</dbReference>
<gene>
    <name evidence="1" type="ORF">A7L45_03855</name>
</gene>
<dbReference type="EMBL" id="CP015756">
    <property type="protein sequence ID" value="APC39253.1"/>
    <property type="molecule type" value="Genomic_DNA"/>
</dbReference>
<name>A0A1J0GD48_9CLOT</name>
<dbReference type="KEGG" id="ceu:A7L45_03855"/>